<feature type="transmembrane region" description="Helical" evidence="2">
    <location>
        <begin position="97"/>
        <end position="117"/>
    </location>
</feature>
<gene>
    <name evidence="3" type="ORF">OO014_06550</name>
</gene>
<proteinExistence type="predicted"/>
<feature type="region of interest" description="Disordered" evidence="1">
    <location>
        <begin position="1"/>
        <end position="88"/>
    </location>
</feature>
<evidence type="ECO:0000256" key="2">
    <source>
        <dbReference type="SAM" id="Phobius"/>
    </source>
</evidence>
<keyword evidence="2" id="KW-0812">Transmembrane</keyword>
<feature type="compositionally biased region" description="Pro residues" evidence="1">
    <location>
        <begin position="72"/>
        <end position="84"/>
    </location>
</feature>
<keyword evidence="2" id="KW-1133">Transmembrane helix</keyword>
<dbReference type="Proteomes" id="UP001150259">
    <property type="component" value="Unassembled WGS sequence"/>
</dbReference>
<accession>A0ABT5GF89</accession>
<feature type="compositionally biased region" description="Basic and acidic residues" evidence="1">
    <location>
        <begin position="1"/>
        <end position="19"/>
    </location>
</feature>
<evidence type="ECO:0000256" key="1">
    <source>
        <dbReference type="SAM" id="MobiDB-lite"/>
    </source>
</evidence>
<name>A0ABT5GF89_9MICO</name>
<evidence type="ECO:0000313" key="3">
    <source>
        <dbReference type="EMBL" id="MDC5696914.1"/>
    </source>
</evidence>
<protein>
    <submittedName>
        <fullName evidence="3">Uncharacterized protein</fullName>
    </submittedName>
</protein>
<keyword evidence="2" id="KW-0472">Membrane</keyword>
<evidence type="ECO:0000313" key="4">
    <source>
        <dbReference type="Proteomes" id="UP001150259"/>
    </source>
</evidence>
<reference evidence="3 4" key="1">
    <citation type="submission" date="2022-11" db="EMBL/GenBank/DDBJ databases">
        <title>Anaerobic phenanthrene biodegradation by a DNRA strain PheN6.</title>
        <authorList>
            <person name="Zhang Z."/>
        </authorList>
    </citation>
    <scope>NUCLEOTIDE SEQUENCE [LARGE SCALE GENOMIC DNA]</scope>
    <source>
        <strain evidence="3 4">PheN6</strain>
    </source>
</reference>
<keyword evidence="4" id="KW-1185">Reference proteome</keyword>
<feature type="transmembrane region" description="Helical" evidence="2">
    <location>
        <begin position="129"/>
        <end position="152"/>
    </location>
</feature>
<feature type="compositionally biased region" description="Basic and acidic residues" evidence="1">
    <location>
        <begin position="56"/>
        <end position="68"/>
    </location>
</feature>
<comment type="caution">
    <text evidence="3">The sequence shown here is derived from an EMBL/GenBank/DDBJ whole genome shotgun (WGS) entry which is preliminary data.</text>
</comment>
<dbReference type="EMBL" id="JAPFQL010000021">
    <property type="protein sequence ID" value="MDC5696914.1"/>
    <property type="molecule type" value="Genomic_DNA"/>
</dbReference>
<organism evidence="3 4">
    <name type="scientific">Intrasporangium calvum</name>
    <dbReference type="NCBI Taxonomy" id="53358"/>
    <lineage>
        <taxon>Bacteria</taxon>
        <taxon>Bacillati</taxon>
        <taxon>Actinomycetota</taxon>
        <taxon>Actinomycetes</taxon>
        <taxon>Micrococcales</taxon>
        <taxon>Intrasporangiaceae</taxon>
        <taxon>Intrasporangium</taxon>
    </lineage>
</organism>
<dbReference type="RefSeq" id="WP_272461489.1">
    <property type="nucleotide sequence ID" value="NZ_JAPFQL010000021.1"/>
</dbReference>
<sequence>MTDRHRDETQHIVKPDTQHLEITGPAMTQHDPAEQPQAPAGHTPFRVEPTTPVPDDVVRPDGDTDVETRPVLPQPSTSPAPAWSPPRQGLVTVRRGPLPVTIMVGLLSLIVAGYVLVSNLAGADLDLRMMGPMAFGSFGGLLLLVGLIGLVAGGRGRARD</sequence>